<feature type="transmembrane region" description="Helical" evidence="1">
    <location>
        <begin position="446"/>
        <end position="466"/>
    </location>
</feature>
<reference evidence="4 5" key="1">
    <citation type="journal article" date="2016" name="Nat. Commun.">
        <title>Thousands of microbial genomes shed light on interconnected biogeochemical processes in an aquifer system.</title>
        <authorList>
            <person name="Anantharaman K."/>
            <person name="Brown C.T."/>
            <person name="Hug L.A."/>
            <person name="Sharon I."/>
            <person name="Castelle C.J."/>
            <person name="Probst A.J."/>
            <person name="Thomas B.C."/>
            <person name="Singh A."/>
            <person name="Wilkins M.J."/>
            <person name="Karaoz U."/>
            <person name="Brodie E.L."/>
            <person name="Williams K.H."/>
            <person name="Hubbard S.S."/>
            <person name="Banfield J.F."/>
        </authorList>
    </citation>
    <scope>NUCLEOTIDE SEQUENCE [LARGE SCALE GENOMIC DNA]</scope>
</reference>
<gene>
    <name evidence="4" type="ORF">A3E36_04080</name>
</gene>
<sequence length="509" mass="55482">MNTPLHISAFFIIAFASLAAPSQTRAEEAQQNDFSTHITQGNGQSFLGKSNTFSVNDTQNQGRITTLWNFGDGTSAEGITVNHAYKTTGTYAVHVSQTTEDGQKSEDTTQIKIFGHVAILVADNTLPEDQVEIKQQQAAREQVLLVVIRPKNNGPETVTEEALTNQLLDARDAIIKADYILVETSGSVGSSVLSKLAQHIKHSSDLSFEDLAIKEKGIFILSDTPLGVLAPAAQAAFDQLQPSYILLTKPEAIDLLLAPISSEAAKQTIITSAIDHRLLGPFSARTVKDIGITNLISFGINYLVNKGVPINSVTLVLMLPVIATILSFSRQVIGLKAFGLVTPTMTTLSFLVMGLPYGLIIFAAVLLSGTLTRLILHKLHLLYLPRMALVLTSASIAILLVFGLSATTDTSILASFSIFPILMLTLLAEEFIALQFKSGARTALTITAWTIILSIGCYFIVSWQLLRTTIVSYPEIVLLTIPLNIVFGRWSGLRVTEYIRFRHLLRYIQ</sequence>
<organism evidence="4 5">
    <name type="scientific">Candidatus Andersenbacteria bacterium RIFCSPHIGHO2_12_FULL_45_11b</name>
    <dbReference type="NCBI Taxonomy" id="1797282"/>
    <lineage>
        <taxon>Bacteria</taxon>
        <taxon>Candidatus Anderseniibacteriota</taxon>
    </lineage>
</organism>
<dbReference type="InterPro" id="IPR013783">
    <property type="entry name" value="Ig-like_fold"/>
</dbReference>
<feature type="transmembrane region" description="Helical" evidence="1">
    <location>
        <begin position="357"/>
        <end position="376"/>
    </location>
</feature>
<dbReference type="EMBL" id="MHHS01000030">
    <property type="protein sequence ID" value="OGY36723.1"/>
    <property type="molecule type" value="Genomic_DNA"/>
</dbReference>
<comment type="caution">
    <text evidence="4">The sequence shown here is derived from an EMBL/GenBank/DDBJ whole genome shotgun (WGS) entry which is preliminary data.</text>
</comment>
<dbReference type="Proteomes" id="UP000177941">
    <property type="component" value="Unassembled WGS sequence"/>
</dbReference>
<keyword evidence="2" id="KW-0732">Signal</keyword>
<dbReference type="Gene3D" id="2.60.40.10">
    <property type="entry name" value="Immunoglobulins"/>
    <property type="match status" value="1"/>
</dbReference>
<dbReference type="InterPro" id="IPR035986">
    <property type="entry name" value="PKD_dom_sf"/>
</dbReference>
<keyword evidence="1" id="KW-0812">Transmembrane</keyword>
<feature type="signal peptide" evidence="2">
    <location>
        <begin position="1"/>
        <end position="26"/>
    </location>
</feature>
<evidence type="ECO:0000256" key="2">
    <source>
        <dbReference type="SAM" id="SignalP"/>
    </source>
</evidence>
<dbReference type="CDD" id="cd00146">
    <property type="entry name" value="PKD"/>
    <property type="match status" value="1"/>
</dbReference>
<feature type="chain" id="PRO_5009581323" description="PKD domain-containing protein" evidence="2">
    <location>
        <begin position="27"/>
        <end position="509"/>
    </location>
</feature>
<evidence type="ECO:0000313" key="5">
    <source>
        <dbReference type="Proteomes" id="UP000177941"/>
    </source>
</evidence>
<dbReference type="SUPFAM" id="SSF49299">
    <property type="entry name" value="PKD domain"/>
    <property type="match status" value="1"/>
</dbReference>
<dbReference type="Pfam" id="PF14402">
    <property type="entry name" value="7TM_transglut"/>
    <property type="match status" value="1"/>
</dbReference>
<keyword evidence="1" id="KW-1133">Transmembrane helix</keyword>
<protein>
    <recommendedName>
        <fullName evidence="3">PKD domain-containing protein</fullName>
    </recommendedName>
</protein>
<dbReference type="InterPro" id="IPR000601">
    <property type="entry name" value="PKD_dom"/>
</dbReference>
<feature type="domain" description="PKD" evidence="3">
    <location>
        <begin position="52"/>
        <end position="113"/>
    </location>
</feature>
<feature type="transmembrane region" description="Helical" evidence="1">
    <location>
        <begin position="388"/>
        <end position="406"/>
    </location>
</feature>
<evidence type="ECO:0000259" key="3">
    <source>
        <dbReference type="PROSITE" id="PS50093"/>
    </source>
</evidence>
<feature type="transmembrane region" description="Helical" evidence="1">
    <location>
        <begin position="412"/>
        <end position="434"/>
    </location>
</feature>
<dbReference type="Pfam" id="PF18911">
    <property type="entry name" value="PKD_4"/>
    <property type="match status" value="1"/>
</dbReference>
<evidence type="ECO:0000313" key="4">
    <source>
        <dbReference type="EMBL" id="OGY36723.1"/>
    </source>
</evidence>
<feature type="transmembrane region" description="Helical" evidence="1">
    <location>
        <begin position="308"/>
        <end position="326"/>
    </location>
</feature>
<dbReference type="SMART" id="SM00089">
    <property type="entry name" value="PKD"/>
    <property type="match status" value="1"/>
</dbReference>
<evidence type="ECO:0000256" key="1">
    <source>
        <dbReference type="SAM" id="Phobius"/>
    </source>
</evidence>
<name>A0A1G1X9N5_9BACT</name>
<dbReference type="InterPro" id="IPR025840">
    <property type="entry name" value="7TM_transglut"/>
</dbReference>
<dbReference type="AlphaFoldDB" id="A0A1G1X9N5"/>
<keyword evidence="1" id="KW-0472">Membrane</keyword>
<dbReference type="PROSITE" id="PS50093">
    <property type="entry name" value="PKD"/>
    <property type="match status" value="1"/>
</dbReference>
<proteinExistence type="predicted"/>
<dbReference type="InterPro" id="IPR022409">
    <property type="entry name" value="PKD/Chitinase_dom"/>
</dbReference>
<accession>A0A1G1X9N5</accession>